<evidence type="ECO:0000313" key="1">
    <source>
        <dbReference type="EMBL" id="MBR0669080.1"/>
    </source>
</evidence>
<keyword evidence="2" id="KW-1185">Reference proteome</keyword>
<protein>
    <submittedName>
        <fullName evidence="1">Uncharacterized protein</fullName>
    </submittedName>
</protein>
<accession>A0ABS5F934</accession>
<proteinExistence type="predicted"/>
<reference evidence="2" key="1">
    <citation type="journal article" date="2021" name="Syst. Appl. Microbiol.">
        <title>Roseomonas hellenica sp. nov., isolated from roots of wild-growing Alkanna tinctoria.</title>
        <authorList>
            <person name="Rat A."/>
            <person name="Naranjo H.D."/>
            <person name="Lebbe L."/>
            <person name="Cnockaert M."/>
            <person name="Krigas N."/>
            <person name="Grigoriadou K."/>
            <person name="Maloupa E."/>
            <person name="Willems A."/>
        </authorList>
    </citation>
    <scope>NUCLEOTIDE SEQUENCE [LARGE SCALE GENOMIC DNA]</scope>
    <source>
        <strain evidence="2">LMG 31523</strain>
    </source>
</reference>
<sequence length="152" mass="17256">MSDTMKSQDPRTINWRRFEQNYKTLCDGDDIVKGRTTIRFPEAGINKLIYSFDVSCPGWNGGQWCSCHVNLSGEAYNPAHLTINGYGKRPKKNHWFWYDYSGRVKDGEPPHGHGKIGGKGIEHFHTVESDIKAACSWVIEQLYAGVYDKVGD</sequence>
<gene>
    <name evidence="1" type="ORF">GXW71_32320</name>
</gene>
<dbReference type="RefSeq" id="WP_211857682.1">
    <property type="nucleotide sequence ID" value="NZ_JAAGBB010000081.1"/>
</dbReference>
<comment type="caution">
    <text evidence="1">The sequence shown here is derived from an EMBL/GenBank/DDBJ whole genome shotgun (WGS) entry which is preliminary data.</text>
</comment>
<name>A0ABS5F934_9PROT</name>
<evidence type="ECO:0000313" key="2">
    <source>
        <dbReference type="Proteomes" id="UP001196870"/>
    </source>
</evidence>
<dbReference type="EMBL" id="JAAGBB010000081">
    <property type="protein sequence ID" value="MBR0669080.1"/>
    <property type="molecule type" value="Genomic_DNA"/>
</dbReference>
<dbReference type="Proteomes" id="UP001196870">
    <property type="component" value="Unassembled WGS sequence"/>
</dbReference>
<organism evidence="1 2">
    <name type="scientific">Plastoroseomonas hellenica</name>
    <dbReference type="NCBI Taxonomy" id="2687306"/>
    <lineage>
        <taxon>Bacteria</taxon>
        <taxon>Pseudomonadati</taxon>
        <taxon>Pseudomonadota</taxon>
        <taxon>Alphaproteobacteria</taxon>
        <taxon>Acetobacterales</taxon>
        <taxon>Acetobacteraceae</taxon>
        <taxon>Plastoroseomonas</taxon>
    </lineage>
</organism>